<dbReference type="EMBL" id="JAMKFB020000023">
    <property type="protein sequence ID" value="KAL0158274.1"/>
    <property type="molecule type" value="Genomic_DNA"/>
</dbReference>
<organism evidence="2 3">
    <name type="scientific">Cirrhinus mrigala</name>
    <name type="common">Mrigala</name>
    <dbReference type="NCBI Taxonomy" id="683832"/>
    <lineage>
        <taxon>Eukaryota</taxon>
        <taxon>Metazoa</taxon>
        <taxon>Chordata</taxon>
        <taxon>Craniata</taxon>
        <taxon>Vertebrata</taxon>
        <taxon>Euteleostomi</taxon>
        <taxon>Actinopterygii</taxon>
        <taxon>Neopterygii</taxon>
        <taxon>Teleostei</taxon>
        <taxon>Ostariophysi</taxon>
        <taxon>Cypriniformes</taxon>
        <taxon>Cyprinidae</taxon>
        <taxon>Labeoninae</taxon>
        <taxon>Labeonini</taxon>
        <taxon>Cirrhinus</taxon>
    </lineage>
</organism>
<feature type="region of interest" description="Disordered" evidence="1">
    <location>
        <begin position="19"/>
        <end position="80"/>
    </location>
</feature>
<accession>A0ABD0N9N3</accession>
<feature type="non-terminal residue" evidence="2">
    <location>
        <position position="80"/>
    </location>
</feature>
<feature type="compositionally biased region" description="Low complexity" evidence="1">
    <location>
        <begin position="38"/>
        <end position="49"/>
    </location>
</feature>
<sequence length="80" mass="8419">VARRIGRIFYMTSFPLALPLPPSALRPTDRDPLPAETRPPSTGSTSSPFSVPPPACRASPKQENGNPSSAGAYDSTKPPS</sequence>
<gene>
    <name evidence="2" type="ORF">M9458_046350</name>
</gene>
<dbReference type="Proteomes" id="UP001529510">
    <property type="component" value="Unassembled WGS sequence"/>
</dbReference>
<feature type="non-terminal residue" evidence="2">
    <location>
        <position position="1"/>
    </location>
</feature>
<reference evidence="2 3" key="1">
    <citation type="submission" date="2024-05" db="EMBL/GenBank/DDBJ databases">
        <title>Genome sequencing and assembly of Indian major carp, Cirrhinus mrigala (Hamilton, 1822).</title>
        <authorList>
            <person name="Mohindra V."/>
            <person name="Chowdhury L.M."/>
            <person name="Lal K."/>
            <person name="Jena J.K."/>
        </authorList>
    </citation>
    <scope>NUCLEOTIDE SEQUENCE [LARGE SCALE GENOMIC DNA]</scope>
    <source>
        <strain evidence="2">CM1030</strain>
        <tissue evidence="2">Blood</tissue>
    </source>
</reference>
<evidence type="ECO:0000313" key="2">
    <source>
        <dbReference type="EMBL" id="KAL0158274.1"/>
    </source>
</evidence>
<name>A0ABD0N9N3_CIRMR</name>
<comment type="caution">
    <text evidence="2">The sequence shown here is derived from an EMBL/GenBank/DDBJ whole genome shotgun (WGS) entry which is preliminary data.</text>
</comment>
<evidence type="ECO:0000256" key="1">
    <source>
        <dbReference type="SAM" id="MobiDB-lite"/>
    </source>
</evidence>
<protein>
    <submittedName>
        <fullName evidence="2">Uncharacterized protein</fullName>
    </submittedName>
</protein>
<proteinExistence type="predicted"/>
<dbReference type="AlphaFoldDB" id="A0ABD0N9N3"/>
<evidence type="ECO:0000313" key="3">
    <source>
        <dbReference type="Proteomes" id="UP001529510"/>
    </source>
</evidence>
<keyword evidence="3" id="KW-1185">Reference proteome</keyword>